<dbReference type="GeneID" id="116299201"/>
<dbReference type="GO" id="GO:0015629">
    <property type="term" value="C:actin cytoskeleton"/>
    <property type="evidence" value="ECO:0007669"/>
    <property type="project" value="TreeGrafter"/>
</dbReference>
<keyword evidence="2" id="KW-1185">Reference proteome</keyword>
<reference evidence="3" key="1">
    <citation type="submission" date="2025-08" db="UniProtKB">
        <authorList>
            <consortium name="RefSeq"/>
        </authorList>
    </citation>
    <scope>IDENTIFICATION</scope>
</reference>
<dbReference type="GO" id="GO:0051015">
    <property type="term" value="F:actin filament binding"/>
    <property type="evidence" value="ECO:0007669"/>
    <property type="project" value="InterPro"/>
</dbReference>
<evidence type="ECO:0000259" key="1">
    <source>
        <dbReference type="Pfam" id="PF00626"/>
    </source>
</evidence>
<protein>
    <submittedName>
        <fullName evidence="3">Gelsolin-like protein 2</fullName>
    </submittedName>
</protein>
<dbReference type="PRINTS" id="PR00597">
    <property type="entry name" value="GELSOLIN"/>
</dbReference>
<dbReference type="InterPro" id="IPR007123">
    <property type="entry name" value="Gelsolin-like_dom"/>
</dbReference>
<dbReference type="RefSeq" id="XP_031563688.1">
    <property type="nucleotide sequence ID" value="XM_031707828.1"/>
</dbReference>
<dbReference type="AlphaFoldDB" id="A0A6P8I6U1"/>
<dbReference type="SMART" id="SM00262">
    <property type="entry name" value="GEL"/>
    <property type="match status" value="2"/>
</dbReference>
<proteinExistence type="predicted"/>
<dbReference type="SUPFAM" id="SSF55753">
    <property type="entry name" value="Actin depolymerizing proteins"/>
    <property type="match status" value="3"/>
</dbReference>
<organism evidence="2 3">
    <name type="scientific">Actinia tenebrosa</name>
    <name type="common">Australian red waratah sea anemone</name>
    <dbReference type="NCBI Taxonomy" id="6105"/>
    <lineage>
        <taxon>Eukaryota</taxon>
        <taxon>Metazoa</taxon>
        <taxon>Cnidaria</taxon>
        <taxon>Anthozoa</taxon>
        <taxon>Hexacorallia</taxon>
        <taxon>Actiniaria</taxon>
        <taxon>Actiniidae</taxon>
        <taxon>Actinia</taxon>
    </lineage>
</organism>
<dbReference type="PANTHER" id="PTHR11977:SF137">
    <property type="entry name" value="VILLIN-LIKE PROTEIN QUAIL"/>
    <property type="match status" value="1"/>
</dbReference>
<dbReference type="OrthoDB" id="10389858at2759"/>
<dbReference type="InParanoid" id="A0A6P8I6U1"/>
<evidence type="ECO:0000313" key="2">
    <source>
        <dbReference type="Proteomes" id="UP000515163"/>
    </source>
</evidence>
<feature type="domain" description="Gelsolin-like" evidence="1">
    <location>
        <begin position="86"/>
        <end position="154"/>
    </location>
</feature>
<dbReference type="GO" id="GO:0008154">
    <property type="term" value="P:actin polymerization or depolymerization"/>
    <property type="evidence" value="ECO:0007669"/>
    <property type="project" value="TreeGrafter"/>
</dbReference>
<dbReference type="Pfam" id="PF00626">
    <property type="entry name" value="Gelsolin"/>
    <property type="match status" value="3"/>
</dbReference>
<accession>A0A6P8I6U1</accession>
<gene>
    <name evidence="3" type="primary">LOC116299201</name>
</gene>
<feature type="domain" description="Gelsolin-like" evidence="1">
    <location>
        <begin position="316"/>
        <end position="359"/>
    </location>
</feature>
<dbReference type="GO" id="GO:0005737">
    <property type="term" value="C:cytoplasm"/>
    <property type="evidence" value="ECO:0007669"/>
    <property type="project" value="TreeGrafter"/>
</dbReference>
<sequence>MSLESNGVERTDYPWKKCVVEYSSMTIDEEEYRKTAKSDPLWANVKSIKEKHPMIWEVYNSQVTELVKEEEKVWESEETKKKPYCRFYNDRAYIVLCWHKAAITFIHDLHIWVSKHCSSQDYKLATIKAEQLNLFLDEKPILHREIQLEESDTFHTYFKVEVRRKPKDKSEAKTKYDKCCLLQFHEEEAGLKGKKKQWMVERKFLQGNLCSDDVFVIMNEYFMYLWEGKKSIKEEKDAAEEYIRQKERASTLRFKSVVRDSFEDKDHPAYHLFPTKGKTYKATPDNTPKNPIKRLYYLTNNNGKLLNRAIEDTRTICKSNLTSNCIYLLDTESQLYVWIGSEVSYQERCRALFVAENFLMEEYPKDVDGKFHQPINKPITLVNEENPYLFFDRALMR</sequence>
<evidence type="ECO:0000313" key="3">
    <source>
        <dbReference type="RefSeq" id="XP_031563688.1"/>
    </source>
</evidence>
<name>A0A6P8I6U1_ACTTE</name>
<dbReference type="Gene3D" id="3.40.20.10">
    <property type="entry name" value="Severin"/>
    <property type="match status" value="3"/>
</dbReference>
<dbReference type="InterPro" id="IPR029006">
    <property type="entry name" value="ADF-H/Gelsolin-like_dom_sf"/>
</dbReference>
<dbReference type="PANTHER" id="PTHR11977">
    <property type="entry name" value="VILLIN"/>
    <property type="match status" value="1"/>
</dbReference>
<dbReference type="KEGG" id="aten:116299201"/>
<dbReference type="Proteomes" id="UP000515163">
    <property type="component" value="Unplaced"/>
</dbReference>
<feature type="domain" description="Gelsolin-like" evidence="1">
    <location>
        <begin position="201"/>
        <end position="247"/>
    </location>
</feature>
<dbReference type="InterPro" id="IPR007122">
    <property type="entry name" value="Villin/Gelsolin"/>
</dbReference>